<dbReference type="RefSeq" id="WP_015443355.1">
    <property type="nucleotide sequence ID" value="NC_020520.1"/>
</dbReference>
<accession>A0A6C7EHS8</accession>
<dbReference type="Proteomes" id="UP000011863">
    <property type="component" value="Chromosome"/>
</dbReference>
<keyword evidence="2" id="KW-1185">Reference proteome</keyword>
<protein>
    <submittedName>
        <fullName evidence="1">Uncharacterized protein</fullName>
    </submittedName>
</protein>
<dbReference type="AlphaFoldDB" id="A0A6C7EHS8"/>
<evidence type="ECO:0000313" key="2">
    <source>
        <dbReference type="Proteomes" id="UP000011863"/>
    </source>
</evidence>
<dbReference type="OrthoDB" id="3293476at2"/>
<reference evidence="1 2" key="1">
    <citation type="journal article" date="2013" name="Int. J. Syst. Evol. Microbiol.">
        <title>Ilumatobacter nonamiense sp. nov. and Ilumatobacter coccineum sp. nov., isolated from seashore sand.</title>
        <authorList>
            <person name="Matsumoto A."/>
            <person name="Kasai H."/>
            <person name="Matsuo Y."/>
            <person name="Shizuri Y."/>
            <person name="Ichikawa N."/>
            <person name="Fujita N."/>
            <person name="Omura S."/>
            <person name="Takahashi Y."/>
        </authorList>
    </citation>
    <scope>NUCLEOTIDE SEQUENCE [LARGE SCALE GENOMIC DNA]</scope>
    <source>
        <strain evidence="2">NBRC 103263 / KCTC 29153 / YM16-304</strain>
    </source>
</reference>
<dbReference type="KEGG" id="aym:YM304_37940"/>
<sequence>MLDAVTQRVIDAFCDRSLPKSEWTHEAHLRVCWAALATRTTSETVEFLRGAIRSYNESTGVENTTTSGYHETLTRYFVGAVASLRADEISAVLDAPRCQTSAPLAHWSRECLFGSDARTRWVAPDLAPTPFDV</sequence>
<gene>
    <name evidence="1" type="ORF">YM304_37940</name>
</gene>
<proteinExistence type="predicted"/>
<dbReference type="EMBL" id="AP012057">
    <property type="protein sequence ID" value="BAN04108.1"/>
    <property type="molecule type" value="Genomic_DNA"/>
</dbReference>
<evidence type="ECO:0000313" key="1">
    <source>
        <dbReference type="EMBL" id="BAN04108.1"/>
    </source>
</evidence>
<name>A0A6C7EHS8_ILUCY</name>
<organism evidence="1 2">
    <name type="scientific">Ilumatobacter coccineus (strain NBRC 103263 / KCTC 29153 / YM16-304)</name>
    <dbReference type="NCBI Taxonomy" id="1313172"/>
    <lineage>
        <taxon>Bacteria</taxon>
        <taxon>Bacillati</taxon>
        <taxon>Actinomycetota</taxon>
        <taxon>Acidimicrobiia</taxon>
        <taxon>Acidimicrobiales</taxon>
        <taxon>Ilumatobacteraceae</taxon>
        <taxon>Ilumatobacter</taxon>
    </lineage>
</organism>